<organism evidence="1 2">
    <name type="scientific">Pokkaliibacter plantistimulans</name>
    <dbReference type="NCBI Taxonomy" id="1635171"/>
    <lineage>
        <taxon>Bacteria</taxon>
        <taxon>Pseudomonadati</taxon>
        <taxon>Pseudomonadota</taxon>
        <taxon>Gammaproteobacteria</taxon>
        <taxon>Oceanospirillales</taxon>
        <taxon>Balneatrichaceae</taxon>
        <taxon>Pokkaliibacter</taxon>
    </lineage>
</organism>
<name>A0ABX5M0X7_9GAMM</name>
<dbReference type="EMBL" id="LAPT01000015">
    <property type="protein sequence ID" value="PXF32529.1"/>
    <property type="molecule type" value="Genomic_DNA"/>
</dbReference>
<sequence>MLFNHLPDELFGPLAGTNKAVYQAVLLELADLFFDEDAVDPFIPRDLVRSSIEDAVVKYGVRHLAPEGDHDHEPPRSVAETAARIYRRLLLTGWLEEETRLYRTFVLMSPAISYVLRSLVSVARQGKRSYGGTILNVLSSVESAINDPEGRGLALQEAASTAAQFSAHLTDILLGLRELRKNIAATNDPQRILKGFFEEFVERILVADYKTLKTQNNPFRFRRQILSHLKELQFDPPKLAALSRHYQEQMDVTYVEGQNLVHQHISRVIRIFESVDQRLSLIDDFRFRLEKRVADTVRYMDKTTPGMSAYLQRMIRAVAEHSDEQIPLVASLYQPAFLSPRSIRVPPKRRPTPPPRVIRQIQIDPAVLELRERFKQFKARREVSVDKVGTYMQMQFAGRKQMRASDFSIDSIEDYVCFSYVRHLGSLGKQGKSLSKSYRIRFEDTYTCVGGMVECRDFVIERID</sequence>
<keyword evidence="2" id="KW-1185">Reference proteome</keyword>
<dbReference type="Proteomes" id="UP000248090">
    <property type="component" value="Unassembled WGS sequence"/>
</dbReference>
<evidence type="ECO:0000313" key="2">
    <source>
        <dbReference type="Proteomes" id="UP000248090"/>
    </source>
</evidence>
<gene>
    <name evidence="1" type="ORF">WH50_03770</name>
</gene>
<dbReference type="RefSeq" id="WP_110186113.1">
    <property type="nucleotide sequence ID" value="NZ_CP177354.1"/>
</dbReference>
<evidence type="ECO:0000313" key="1">
    <source>
        <dbReference type="EMBL" id="PXF32529.1"/>
    </source>
</evidence>
<proteinExistence type="predicted"/>
<dbReference type="Pfam" id="PF18982">
    <property type="entry name" value="JetA"/>
    <property type="match status" value="1"/>
</dbReference>
<protein>
    <submittedName>
        <fullName evidence="1">Uncharacterized protein</fullName>
    </submittedName>
</protein>
<reference evidence="1 2" key="1">
    <citation type="submission" date="2015-03" db="EMBL/GenBank/DDBJ databases">
        <authorList>
            <person name="Krishnan R."/>
            <person name="Midha S."/>
            <person name="Patil P.B."/>
            <person name="Rameshkumar N."/>
        </authorList>
    </citation>
    <scope>NUCLEOTIDE SEQUENCE [LARGE SCALE GENOMIC DNA]</scope>
    <source>
        <strain evidence="1 2">L1E11</strain>
    </source>
</reference>
<dbReference type="InterPro" id="IPR043773">
    <property type="entry name" value="JetA"/>
</dbReference>
<comment type="caution">
    <text evidence="1">The sequence shown here is derived from an EMBL/GenBank/DDBJ whole genome shotgun (WGS) entry which is preliminary data.</text>
</comment>
<accession>A0ABX5M0X7</accession>